<feature type="transmembrane region" description="Helical" evidence="2">
    <location>
        <begin position="56"/>
        <end position="81"/>
    </location>
</feature>
<dbReference type="GO" id="GO:0005886">
    <property type="term" value="C:plasma membrane"/>
    <property type="evidence" value="ECO:0007669"/>
    <property type="project" value="UniProtKB-SubCell"/>
</dbReference>
<feature type="transmembrane region" description="Helical" evidence="2">
    <location>
        <begin position="181"/>
        <end position="200"/>
    </location>
</feature>
<evidence type="ECO:0000256" key="2">
    <source>
        <dbReference type="SAM" id="Phobius"/>
    </source>
</evidence>
<gene>
    <name evidence="3" type="ORF">FPL14_26640</name>
</gene>
<evidence type="ECO:0000313" key="3">
    <source>
        <dbReference type="EMBL" id="QMV44344.1"/>
    </source>
</evidence>
<dbReference type="SUPFAM" id="SSF103473">
    <property type="entry name" value="MFS general substrate transporter"/>
    <property type="match status" value="1"/>
</dbReference>
<feature type="transmembrane region" description="Helical" evidence="2">
    <location>
        <begin position="262"/>
        <end position="281"/>
    </location>
</feature>
<keyword evidence="2" id="KW-0472">Membrane</keyword>
<reference evidence="3 4" key="1">
    <citation type="submission" date="2019-07" db="EMBL/GenBank/DDBJ databases">
        <authorList>
            <person name="Kim J.K."/>
            <person name="Cheong H.-M."/>
            <person name="Choi Y."/>
            <person name="Hwang K.J."/>
            <person name="Lee S."/>
            <person name="Choi C."/>
        </authorList>
    </citation>
    <scope>NUCLEOTIDE SEQUENCE [LARGE SCALE GENOMIC DNA]</scope>
    <source>
        <strain evidence="3 4">KS 22</strain>
    </source>
</reference>
<dbReference type="Proteomes" id="UP000515679">
    <property type="component" value="Chromosome"/>
</dbReference>
<feature type="transmembrane region" description="Helical" evidence="2">
    <location>
        <begin position="317"/>
        <end position="340"/>
    </location>
</feature>
<dbReference type="GO" id="GO:0022857">
    <property type="term" value="F:transmembrane transporter activity"/>
    <property type="evidence" value="ECO:0007669"/>
    <property type="project" value="InterPro"/>
</dbReference>
<dbReference type="PANTHER" id="PTHR23526:SF2">
    <property type="entry name" value="MAJOR FACILITATOR SUPERFAMILY (MFS) PROFILE DOMAIN-CONTAINING PROTEIN"/>
    <property type="match status" value="1"/>
</dbReference>
<dbReference type="PANTHER" id="PTHR23526">
    <property type="entry name" value="INTEGRAL MEMBRANE TRANSPORT PROTEIN-RELATED"/>
    <property type="match status" value="1"/>
</dbReference>
<feature type="transmembrane region" description="Helical" evidence="2">
    <location>
        <begin position="150"/>
        <end position="175"/>
    </location>
</feature>
<feature type="transmembrane region" description="Helical" evidence="2">
    <location>
        <begin position="361"/>
        <end position="379"/>
    </location>
</feature>
<keyword evidence="2" id="KW-0812">Transmembrane</keyword>
<dbReference type="EMBL" id="CP041969">
    <property type="protein sequence ID" value="QMV44344.1"/>
    <property type="molecule type" value="Genomic_DNA"/>
</dbReference>
<dbReference type="KEGG" id="cchl:FPL14_26640"/>
<comment type="subcellular location">
    <subcellularLocation>
        <location evidence="1">Cell membrane</location>
        <topology evidence="1">Multi-pass membrane protein</topology>
    </subcellularLocation>
</comment>
<accession>A0A7G5C560</accession>
<keyword evidence="4" id="KW-1185">Reference proteome</keyword>
<evidence type="ECO:0000256" key="1">
    <source>
        <dbReference type="ARBA" id="ARBA00004651"/>
    </source>
</evidence>
<dbReference type="InterPro" id="IPR052528">
    <property type="entry name" value="Sugar_transport-like"/>
</dbReference>
<dbReference type="InterPro" id="IPR036259">
    <property type="entry name" value="MFS_trans_sf"/>
</dbReference>
<protein>
    <submittedName>
        <fullName evidence="3">MFS transporter</fullName>
    </submittedName>
</protein>
<dbReference type="Pfam" id="PF07690">
    <property type="entry name" value="MFS_1"/>
    <property type="match status" value="1"/>
</dbReference>
<dbReference type="InterPro" id="IPR011701">
    <property type="entry name" value="MFS"/>
</dbReference>
<dbReference type="RefSeq" id="WP_182300579.1">
    <property type="nucleotide sequence ID" value="NZ_CP041969.1"/>
</dbReference>
<feature type="transmembrane region" description="Helical" evidence="2">
    <location>
        <begin position="385"/>
        <end position="404"/>
    </location>
</feature>
<feature type="transmembrane region" description="Helical" evidence="2">
    <location>
        <begin position="88"/>
        <end position="107"/>
    </location>
</feature>
<proteinExistence type="predicted"/>
<organism evidence="3 4">
    <name type="scientific">Cohnella cholangitidis</name>
    <dbReference type="NCBI Taxonomy" id="2598458"/>
    <lineage>
        <taxon>Bacteria</taxon>
        <taxon>Bacillati</taxon>
        <taxon>Bacillota</taxon>
        <taxon>Bacilli</taxon>
        <taxon>Bacillales</taxon>
        <taxon>Paenibacillaceae</taxon>
        <taxon>Cohnella</taxon>
    </lineage>
</organism>
<dbReference type="AlphaFoldDB" id="A0A7G5C560"/>
<sequence>MKLCLQWPRPRTKFVSETSLSPEARVAIFIHGCFQFGASMSGLFLNLYLWRLTEDLAINGIFNLIVYGMTPIAFAIGGWIAKKKDRMVTYRLGIALITVFFLVVNFAQEKVVAYYPLFAVFNGLALGLYWTGYLVLMYDVTNARNRSKYLGINMIVFNSAGLAGPALSGFLISLFEGLRGYILTFAAASALFGVASFFSLRIKRIDSHHRTYYLKYSGLMMKKNRLWVLSLFGFLVLGLFQGLMLFLPNILMYQTVGREDQVGYMTVFFALLTIVTGYIISRKNQSTSIRRELFAASLLIVAGAAVLLFEISLWTVILFMSIYSLMAPWIINMLTSYYYRIMDGLPLRGMFRIESVVIKEFFLNVGRVLSILLQVIFASDVNSPALPIVLLLAALTQLGIMLLVRNKI</sequence>
<feature type="transmembrane region" description="Helical" evidence="2">
    <location>
        <begin position="226"/>
        <end position="250"/>
    </location>
</feature>
<dbReference type="Gene3D" id="1.20.1250.20">
    <property type="entry name" value="MFS general substrate transporter like domains"/>
    <property type="match status" value="1"/>
</dbReference>
<feature type="transmembrane region" description="Helical" evidence="2">
    <location>
        <begin position="113"/>
        <end position="138"/>
    </location>
</feature>
<name>A0A7G5C560_9BACL</name>
<keyword evidence="2" id="KW-1133">Transmembrane helix</keyword>
<evidence type="ECO:0000313" key="4">
    <source>
        <dbReference type="Proteomes" id="UP000515679"/>
    </source>
</evidence>
<feature type="transmembrane region" description="Helical" evidence="2">
    <location>
        <begin position="293"/>
        <end position="311"/>
    </location>
</feature>
<feature type="transmembrane region" description="Helical" evidence="2">
    <location>
        <begin position="26"/>
        <end position="50"/>
    </location>
</feature>